<reference evidence="2" key="1">
    <citation type="submission" date="2021-01" db="EMBL/GenBank/DDBJ databases">
        <authorList>
            <person name="Corre E."/>
            <person name="Pelletier E."/>
            <person name="Niang G."/>
            <person name="Scheremetjew M."/>
            <person name="Finn R."/>
            <person name="Kale V."/>
            <person name="Holt S."/>
            <person name="Cochrane G."/>
            <person name="Meng A."/>
            <person name="Brown T."/>
            <person name="Cohen L."/>
        </authorList>
    </citation>
    <scope>NUCLEOTIDE SEQUENCE</scope>
    <source>
        <strain evidence="2">SM1012Hels-07</strain>
    </source>
</reference>
<feature type="compositionally biased region" description="Polar residues" evidence="1">
    <location>
        <begin position="14"/>
        <end position="27"/>
    </location>
</feature>
<dbReference type="EMBL" id="HBFJ01000104">
    <property type="protein sequence ID" value="CAD8732929.1"/>
    <property type="molecule type" value="Transcribed_RNA"/>
</dbReference>
<evidence type="ECO:0000256" key="1">
    <source>
        <dbReference type="SAM" id="MobiDB-lite"/>
    </source>
</evidence>
<dbReference type="AlphaFoldDB" id="A0A7S0TH59"/>
<organism evidence="2">
    <name type="scientific">Skeletonema marinoi</name>
    <dbReference type="NCBI Taxonomy" id="267567"/>
    <lineage>
        <taxon>Eukaryota</taxon>
        <taxon>Sar</taxon>
        <taxon>Stramenopiles</taxon>
        <taxon>Ochrophyta</taxon>
        <taxon>Bacillariophyta</taxon>
        <taxon>Coscinodiscophyceae</taxon>
        <taxon>Thalassiosirophycidae</taxon>
        <taxon>Thalassiosirales</taxon>
        <taxon>Skeletonemataceae</taxon>
        <taxon>Skeletonema</taxon>
        <taxon>Skeletonema marinoi-dohrnii complex</taxon>
    </lineage>
</organism>
<feature type="region of interest" description="Disordered" evidence="1">
    <location>
        <begin position="116"/>
        <end position="150"/>
    </location>
</feature>
<feature type="region of interest" description="Disordered" evidence="1">
    <location>
        <begin position="1"/>
        <end position="59"/>
    </location>
</feature>
<sequence length="167" mass="18470">MSYEKSDDVLATPMSAQTGSTEMSTPETWEGRNLALELESFDEEDEDKPNKPFMADLSETSSGEIVQDISSSAIFRLSSHTDKDSVPFDMGNYESTLSFTNAGAFTYSDIVKVGDAEKEASENAQEKPKPRVTFKDVPSAPEKKVKPVNPAISAEIERLRRKFSEES</sequence>
<proteinExistence type="predicted"/>
<protein>
    <submittedName>
        <fullName evidence="2">Uncharacterized protein</fullName>
    </submittedName>
</protein>
<name>A0A7S0TH59_9STRA</name>
<feature type="compositionally biased region" description="Basic and acidic residues" evidence="1">
    <location>
        <begin position="116"/>
        <end position="129"/>
    </location>
</feature>
<gene>
    <name evidence="2" type="ORF">SMAR0319_LOCUS78</name>
</gene>
<evidence type="ECO:0000313" key="2">
    <source>
        <dbReference type="EMBL" id="CAD8732929.1"/>
    </source>
</evidence>
<accession>A0A7S0TH59</accession>